<dbReference type="AlphaFoldDB" id="A0A0E9MWR3"/>
<sequence>MFPAATVSAQTLVDAVEARDYALMEKMLVNGADPNGYDSKGQFPLWNAVWNDDAKSVNLLIRKGASVKRPFLADKGKIYLVEIATQEGHADIVRMLVDNGADIKQQYLQGYTVLHIAARRGHLDLVQYYLAQGAGVNVAADDGTTPLELAAGKGFIEIVKVLADGGADVNVQDRKGNFALGEAARYGHLDVVKFLVSNGARKDLKNEDGHTATDLAFGNRQVKVAAFLKEKTR</sequence>
<evidence type="ECO:0000256" key="1">
    <source>
        <dbReference type="ARBA" id="ARBA00022737"/>
    </source>
</evidence>
<dbReference type="PROSITE" id="PS50297">
    <property type="entry name" value="ANK_REP_REGION"/>
    <property type="match status" value="3"/>
</dbReference>
<dbReference type="InterPro" id="IPR036770">
    <property type="entry name" value="Ankyrin_rpt-contain_sf"/>
</dbReference>
<dbReference type="SMART" id="SM00248">
    <property type="entry name" value="ANK"/>
    <property type="match status" value="5"/>
</dbReference>
<feature type="repeat" description="ANK" evidence="3">
    <location>
        <begin position="109"/>
        <end position="141"/>
    </location>
</feature>
<evidence type="ECO:0000313" key="4">
    <source>
        <dbReference type="EMBL" id="GAO42024.1"/>
    </source>
</evidence>
<evidence type="ECO:0000313" key="5">
    <source>
        <dbReference type="Proteomes" id="UP000033121"/>
    </source>
</evidence>
<keyword evidence="1" id="KW-0677">Repeat</keyword>
<reference evidence="4 5" key="1">
    <citation type="submission" date="2015-04" db="EMBL/GenBank/DDBJ databases">
        <title>Whole genome shotgun sequence of Flavihumibacter petaseus NBRC 106054.</title>
        <authorList>
            <person name="Miyazawa S."/>
            <person name="Hosoyama A."/>
            <person name="Hashimoto M."/>
            <person name="Noguchi M."/>
            <person name="Tsuchikane K."/>
            <person name="Ohji S."/>
            <person name="Yamazoe A."/>
            <person name="Ichikawa N."/>
            <person name="Kimura A."/>
            <person name="Fujita N."/>
        </authorList>
    </citation>
    <scope>NUCLEOTIDE SEQUENCE [LARGE SCALE GENOMIC DNA]</scope>
    <source>
        <strain evidence="4 5">NBRC 106054</strain>
    </source>
</reference>
<keyword evidence="2 3" id="KW-0040">ANK repeat</keyword>
<feature type="repeat" description="ANK" evidence="3">
    <location>
        <begin position="142"/>
        <end position="174"/>
    </location>
</feature>
<organism evidence="4 5">
    <name type="scientific">Flavihumibacter petaseus NBRC 106054</name>
    <dbReference type="NCBI Taxonomy" id="1220578"/>
    <lineage>
        <taxon>Bacteria</taxon>
        <taxon>Pseudomonadati</taxon>
        <taxon>Bacteroidota</taxon>
        <taxon>Chitinophagia</taxon>
        <taxon>Chitinophagales</taxon>
        <taxon>Chitinophagaceae</taxon>
        <taxon>Flavihumibacter</taxon>
    </lineage>
</organism>
<evidence type="ECO:0000256" key="2">
    <source>
        <dbReference type="ARBA" id="ARBA00023043"/>
    </source>
</evidence>
<keyword evidence="5" id="KW-1185">Reference proteome</keyword>
<dbReference type="EMBL" id="BBWV01000001">
    <property type="protein sequence ID" value="GAO42024.1"/>
    <property type="molecule type" value="Genomic_DNA"/>
</dbReference>
<dbReference type="InterPro" id="IPR002110">
    <property type="entry name" value="Ankyrin_rpt"/>
</dbReference>
<dbReference type="Gene3D" id="1.25.40.20">
    <property type="entry name" value="Ankyrin repeat-containing domain"/>
    <property type="match status" value="2"/>
</dbReference>
<dbReference type="Proteomes" id="UP000033121">
    <property type="component" value="Unassembled WGS sequence"/>
</dbReference>
<evidence type="ECO:0000256" key="3">
    <source>
        <dbReference type="PROSITE-ProRule" id="PRU00023"/>
    </source>
</evidence>
<dbReference type="STRING" id="1220578.FPE01S_01_10370"/>
<feature type="repeat" description="ANK" evidence="3">
    <location>
        <begin position="175"/>
        <end position="207"/>
    </location>
</feature>
<proteinExistence type="predicted"/>
<dbReference type="PROSITE" id="PS50088">
    <property type="entry name" value="ANK_REPEAT"/>
    <property type="match status" value="3"/>
</dbReference>
<dbReference type="PANTHER" id="PTHR24201">
    <property type="entry name" value="ANK_REP_REGION DOMAIN-CONTAINING PROTEIN"/>
    <property type="match status" value="1"/>
</dbReference>
<accession>A0A0E9MWR3</accession>
<dbReference type="InterPro" id="IPR050776">
    <property type="entry name" value="Ank_Repeat/CDKN_Inhibitor"/>
</dbReference>
<gene>
    <name evidence="4" type="ORF">FPE01S_01_10370</name>
</gene>
<name>A0A0E9MWR3_9BACT</name>
<comment type="caution">
    <text evidence="4">The sequence shown here is derived from an EMBL/GenBank/DDBJ whole genome shotgun (WGS) entry which is preliminary data.</text>
</comment>
<protein>
    <submittedName>
        <fullName evidence="4">Uncharacterized protein</fullName>
    </submittedName>
</protein>
<dbReference type="PRINTS" id="PR01415">
    <property type="entry name" value="ANKYRIN"/>
</dbReference>
<dbReference type="Pfam" id="PF12796">
    <property type="entry name" value="Ank_2"/>
    <property type="match status" value="2"/>
</dbReference>
<dbReference type="SUPFAM" id="SSF48403">
    <property type="entry name" value="Ankyrin repeat"/>
    <property type="match status" value="1"/>
</dbReference>
<dbReference type="Pfam" id="PF00023">
    <property type="entry name" value="Ank"/>
    <property type="match status" value="1"/>
</dbReference>
<dbReference type="PANTHER" id="PTHR24201:SF16">
    <property type="entry name" value="ANKYRIN-1-LIKE-RELATED"/>
    <property type="match status" value="1"/>
</dbReference>